<keyword evidence="3" id="KW-0238">DNA-binding</keyword>
<dbReference type="SUPFAM" id="SSF53850">
    <property type="entry name" value="Periplasmic binding protein-like II"/>
    <property type="match status" value="1"/>
</dbReference>
<dbReference type="GO" id="GO:0003700">
    <property type="term" value="F:DNA-binding transcription factor activity"/>
    <property type="evidence" value="ECO:0007669"/>
    <property type="project" value="InterPro"/>
</dbReference>
<gene>
    <name evidence="6" type="ORF">GTGU_00223</name>
</gene>
<dbReference type="OrthoDB" id="9786526at2"/>
<dbReference type="GO" id="GO:0043565">
    <property type="term" value="F:sequence-specific DNA binding"/>
    <property type="evidence" value="ECO:0007669"/>
    <property type="project" value="TreeGrafter"/>
</dbReference>
<evidence type="ECO:0000313" key="6">
    <source>
        <dbReference type="EMBL" id="KFC12838.1"/>
    </source>
</evidence>
<keyword evidence="7" id="KW-1185">Reference proteome</keyword>
<dbReference type="GO" id="GO:0009891">
    <property type="term" value="P:positive regulation of biosynthetic process"/>
    <property type="evidence" value="ECO:0007669"/>
    <property type="project" value="UniProtKB-ARBA"/>
</dbReference>
<dbReference type="Pfam" id="PF03466">
    <property type="entry name" value="LysR_substrate"/>
    <property type="match status" value="1"/>
</dbReference>
<evidence type="ECO:0000259" key="5">
    <source>
        <dbReference type="PROSITE" id="PS50931"/>
    </source>
</evidence>
<dbReference type="InterPro" id="IPR005119">
    <property type="entry name" value="LysR_subst-bd"/>
</dbReference>
<organism evidence="6 7">
    <name type="scientific">Trabulsiella guamensis ATCC 49490</name>
    <dbReference type="NCBI Taxonomy" id="1005994"/>
    <lineage>
        <taxon>Bacteria</taxon>
        <taxon>Pseudomonadati</taxon>
        <taxon>Pseudomonadota</taxon>
        <taxon>Gammaproteobacteria</taxon>
        <taxon>Enterobacterales</taxon>
        <taxon>Enterobacteriaceae</taxon>
        <taxon>Trabulsiella</taxon>
    </lineage>
</organism>
<dbReference type="InterPro" id="IPR036388">
    <property type="entry name" value="WH-like_DNA-bd_sf"/>
</dbReference>
<keyword evidence="2" id="KW-0805">Transcription regulation</keyword>
<evidence type="ECO:0000256" key="2">
    <source>
        <dbReference type="ARBA" id="ARBA00023015"/>
    </source>
</evidence>
<dbReference type="Gene3D" id="3.40.190.290">
    <property type="match status" value="1"/>
</dbReference>
<dbReference type="Proteomes" id="UP000028630">
    <property type="component" value="Unassembled WGS sequence"/>
</dbReference>
<dbReference type="FunFam" id="1.10.10.10:FF:000001">
    <property type="entry name" value="LysR family transcriptional regulator"/>
    <property type="match status" value="1"/>
</dbReference>
<name>A0A085ARJ3_9ENTR</name>
<dbReference type="Gene3D" id="1.10.10.10">
    <property type="entry name" value="Winged helix-like DNA-binding domain superfamily/Winged helix DNA-binding domain"/>
    <property type="match status" value="1"/>
</dbReference>
<evidence type="ECO:0000256" key="1">
    <source>
        <dbReference type="ARBA" id="ARBA00009437"/>
    </source>
</evidence>
<feature type="domain" description="HTH lysR-type" evidence="5">
    <location>
        <begin position="2"/>
        <end position="59"/>
    </location>
</feature>
<dbReference type="InterPro" id="IPR058163">
    <property type="entry name" value="LysR-type_TF_proteobact-type"/>
</dbReference>
<dbReference type="FunFam" id="3.40.190.290:FF:000001">
    <property type="entry name" value="Transcriptional regulator, LysR family"/>
    <property type="match status" value="1"/>
</dbReference>
<dbReference type="eggNOG" id="COG0583">
    <property type="taxonomic scope" value="Bacteria"/>
</dbReference>
<proteinExistence type="inferred from homology"/>
<evidence type="ECO:0000256" key="3">
    <source>
        <dbReference type="ARBA" id="ARBA00023125"/>
    </source>
</evidence>
<dbReference type="GO" id="GO:0006351">
    <property type="term" value="P:DNA-templated transcription"/>
    <property type="evidence" value="ECO:0007669"/>
    <property type="project" value="TreeGrafter"/>
</dbReference>
<evidence type="ECO:0000256" key="4">
    <source>
        <dbReference type="ARBA" id="ARBA00023163"/>
    </source>
</evidence>
<dbReference type="EMBL" id="JMTB01000014">
    <property type="protein sequence ID" value="KFC12838.1"/>
    <property type="molecule type" value="Genomic_DNA"/>
</dbReference>
<dbReference type="RefSeq" id="WP_038153533.1">
    <property type="nucleotide sequence ID" value="NZ_JMTB01000014.1"/>
</dbReference>
<dbReference type="InterPro" id="IPR000847">
    <property type="entry name" value="LysR_HTH_N"/>
</dbReference>
<dbReference type="InterPro" id="IPR036390">
    <property type="entry name" value="WH_DNA-bd_sf"/>
</dbReference>
<dbReference type="PANTHER" id="PTHR30537">
    <property type="entry name" value="HTH-TYPE TRANSCRIPTIONAL REGULATOR"/>
    <property type="match status" value="1"/>
</dbReference>
<dbReference type="PANTHER" id="PTHR30537:SF21">
    <property type="entry name" value="HTH-TYPE TRANSCRIPTIONAL REGULATOR SINR-RELATED"/>
    <property type="match status" value="1"/>
</dbReference>
<sequence length="306" mass="34295">MLRLEDLTLFVRAAALNSFSDTAREAGLQPAQVSTAIKRLEKILNIRLFARSTRSLRLTPEGETWLPYAVQILQTLEAGIEQIQPPSDEVRGILQIAVPSDLGRNMLLDVFQAFRRNHPALNLKILFSDQVTDVFKDPVDLAFRYGNNDDASYISLPVAPENRRVVVASPDYLARYGEPKTISDLAQHNALTFVLRGRVYNNWTFTRHGNKHHIAVKGSMMSDDAEVIHRLALNGEGITYKSWLDVSEDVLAGRLTVVLPQYEGDSVPLNLICPHRKQLSATVRLLHEAVKARCESALRHLPAITD</sequence>
<reference evidence="7" key="1">
    <citation type="submission" date="2014-05" db="EMBL/GenBank/DDBJ databases">
        <title>ATOL: Assembling a taxonomically balanced genome-scale reconstruction of the evolutionary history of the Enterobacteriaceae.</title>
        <authorList>
            <person name="Plunkett G. III"/>
            <person name="Neeno-Eckwall E.C."/>
            <person name="Glasner J.D."/>
            <person name="Perna N.T."/>
        </authorList>
    </citation>
    <scope>NUCLEOTIDE SEQUENCE [LARGE SCALE GENOMIC DNA]</scope>
    <source>
        <strain evidence="7">ATCC 49490</strain>
    </source>
</reference>
<dbReference type="AlphaFoldDB" id="A0A085ARJ3"/>
<dbReference type="Pfam" id="PF00126">
    <property type="entry name" value="HTH_1"/>
    <property type="match status" value="1"/>
</dbReference>
<dbReference type="SUPFAM" id="SSF46785">
    <property type="entry name" value="Winged helix' DNA-binding domain"/>
    <property type="match status" value="1"/>
</dbReference>
<accession>A0A085ARJ3</accession>
<dbReference type="PROSITE" id="PS50931">
    <property type="entry name" value="HTH_LYSR"/>
    <property type="match status" value="1"/>
</dbReference>
<keyword evidence="4" id="KW-0804">Transcription</keyword>
<comment type="similarity">
    <text evidence="1">Belongs to the LysR transcriptional regulatory family.</text>
</comment>
<dbReference type="CDD" id="cd08422">
    <property type="entry name" value="PBP2_CrgA_like"/>
    <property type="match status" value="1"/>
</dbReference>
<comment type="caution">
    <text evidence="6">The sequence shown here is derived from an EMBL/GenBank/DDBJ whole genome shotgun (WGS) entry which is preliminary data.</text>
</comment>
<evidence type="ECO:0000313" key="7">
    <source>
        <dbReference type="Proteomes" id="UP000028630"/>
    </source>
</evidence>
<protein>
    <submittedName>
        <fullName evidence="6">LysR family transcriptional regulator</fullName>
    </submittedName>
</protein>